<sequence>MRTQRWRPRWVVGALAVAAVVVFWCLAARGGGCSDASFDSTCTTSTMGGLPALVGVLIVGTSAVAYCVVRAFRR</sequence>
<keyword evidence="1" id="KW-0812">Transmembrane</keyword>
<dbReference type="RefSeq" id="WP_156382864.1">
    <property type="nucleotide sequence ID" value="NZ_JACBYE010000010.1"/>
</dbReference>
<keyword evidence="1" id="KW-1133">Transmembrane helix</keyword>
<keyword evidence="3" id="KW-1185">Reference proteome</keyword>
<dbReference type="EMBL" id="JACBYE010000010">
    <property type="protein sequence ID" value="NYS93137.1"/>
    <property type="molecule type" value="Genomic_DNA"/>
</dbReference>
<name>A0A853ERT1_9MICO</name>
<dbReference type="Proteomes" id="UP000561011">
    <property type="component" value="Unassembled WGS sequence"/>
</dbReference>
<organism evidence="2 3">
    <name type="scientific">Sanguibacter inulinus</name>
    <dbReference type="NCBI Taxonomy" id="60922"/>
    <lineage>
        <taxon>Bacteria</taxon>
        <taxon>Bacillati</taxon>
        <taxon>Actinomycetota</taxon>
        <taxon>Actinomycetes</taxon>
        <taxon>Micrococcales</taxon>
        <taxon>Sanguibacteraceae</taxon>
        <taxon>Sanguibacter</taxon>
    </lineage>
</organism>
<comment type="caution">
    <text evidence="2">The sequence shown here is derived from an EMBL/GenBank/DDBJ whole genome shotgun (WGS) entry which is preliminary data.</text>
</comment>
<dbReference type="AlphaFoldDB" id="A0A853ERT1"/>
<keyword evidence="1" id="KW-0472">Membrane</keyword>
<proteinExistence type="predicted"/>
<evidence type="ECO:0000256" key="1">
    <source>
        <dbReference type="SAM" id="Phobius"/>
    </source>
</evidence>
<accession>A0A853ERT1</accession>
<evidence type="ECO:0000313" key="2">
    <source>
        <dbReference type="EMBL" id="NYS93137.1"/>
    </source>
</evidence>
<feature type="transmembrane region" description="Helical" evidence="1">
    <location>
        <begin position="46"/>
        <end position="69"/>
    </location>
</feature>
<evidence type="ECO:0000313" key="3">
    <source>
        <dbReference type="Proteomes" id="UP000561011"/>
    </source>
</evidence>
<gene>
    <name evidence="2" type="ORF">HZZ10_06285</name>
</gene>
<protein>
    <submittedName>
        <fullName evidence="2">Uncharacterized protein</fullName>
    </submittedName>
</protein>
<reference evidence="2 3" key="1">
    <citation type="submission" date="2020-07" db="EMBL/GenBank/DDBJ databases">
        <title>MOT database genomes.</title>
        <authorList>
            <person name="Joseph S."/>
            <person name="Aduse-Opoku J."/>
            <person name="Hashim A."/>
            <person name="Wade W."/>
            <person name="Curtis M."/>
        </authorList>
    </citation>
    <scope>NUCLEOTIDE SEQUENCE [LARGE SCALE GENOMIC DNA]</scope>
    <source>
        <strain evidence="2 3">DSM 100099</strain>
    </source>
</reference>